<dbReference type="NCBIfam" id="TIGR02118">
    <property type="entry name" value="EthD family reductase"/>
    <property type="match status" value="1"/>
</dbReference>
<comment type="caution">
    <text evidence="2">The sequence shown here is derived from an EMBL/GenBank/DDBJ whole genome shotgun (WGS) entry which is preliminary data.</text>
</comment>
<feature type="domain" description="EthD" evidence="1">
    <location>
        <begin position="19"/>
        <end position="91"/>
    </location>
</feature>
<dbReference type="OrthoDB" id="5343971at2"/>
<organism evidence="2 3">
    <name type="scientific">Puniceibacterium antarcticum</name>
    <dbReference type="NCBI Taxonomy" id="1206336"/>
    <lineage>
        <taxon>Bacteria</taxon>
        <taxon>Pseudomonadati</taxon>
        <taxon>Pseudomonadota</taxon>
        <taxon>Alphaproteobacteria</taxon>
        <taxon>Rhodobacterales</taxon>
        <taxon>Paracoccaceae</taxon>
        <taxon>Puniceibacterium</taxon>
    </lineage>
</organism>
<protein>
    <recommendedName>
        <fullName evidence="1">EthD domain-containing protein</fullName>
    </recommendedName>
</protein>
<name>A0A2G8R9T7_9RHOB</name>
<dbReference type="Pfam" id="PF07110">
    <property type="entry name" value="EthD"/>
    <property type="match status" value="1"/>
</dbReference>
<accession>A0A2G8R9T7</accession>
<dbReference type="PANTHER" id="PTHR40260">
    <property type="entry name" value="BLR8190 PROTEIN"/>
    <property type="match status" value="1"/>
</dbReference>
<dbReference type="InterPro" id="IPR009799">
    <property type="entry name" value="EthD_dom"/>
</dbReference>
<dbReference type="PANTHER" id="PTHR40260:SF2">
    <property type="entry name" value="BLR8190 PROTEIN"/>
    <property type="match status" value="1"/>
</dbReference>
<dbReference type="RefSeq" id="WP_099912536.1">
    <property type="nucleotide sequence ID" value="NZ_AWWI01000126.1"/>
</dbReference>
<proteinExistence type="predicted"/>
<sequence length="102" mass="10987">MSISLQVLYPTTNGTHFDYDYYLESHMPMVATHMGAYISQTLVTKGLAGGPDTPAAHYAIATMVFADQVAMDAAMENAGPVLEDIVNFTDTTPQMLIGEVVV</sequence>
<evidence type="ECO:0000313" key="2">
    <source>
        <dbReference type="EMBL" id="PIL18292.1"/>
    </source>
</evidence>
<keyword evidence="3" id="KW-1185">Reference proteome</keyword>
<dbReference type="Gene3D" id="3.30.70.100">
    <property type="match status" value="1"/>
</dbReference>
<dbReference type="InterPro" id="IPR011008">
    <property type="entry name" value="Dimeric_a/b-barrel"/>
</dbReference>
<evidence type="ECO:0000259" key="1">
    <source>
        <dbReference type="Pfam" id="PF07110"/>
    </source>
</evidence>
<dbReference type="GO" id="GO:0016491">
    <property type="term" value="F:oxidoreductase activity"/>
    <property type="evidence" value="ECO:0007669"/>
    <property type="project" value="InterPro"/>
</dbReference>
<reference evidence="2 3" key="1">
    <citation type="submission" date="2013-09" db="EMBL/GenBank/DDBJ databases">
        <title>Genome sequencing of Phaeobacter antarcticus sp. nov. SM1211.</title>
        <authorList>
            <person name="Zhang X.-Y."/>
            <person name="Liu C."/>
            <person name="Chen X.-L."/>
            <person name="Xie B.-B."/>
            <person name="Qin Q.-L."/>
            <person name="Rong J.-C."/>
            <person name="Zhang Y.-Z."/>
        </authorList>
    </citation>
    <scope>NUCLEOTIDE SEQUENCE [LARGE SCALE GENOMIC DNA]</scope>
    <source>
        <strain evidence="2 3">SM1211</strain>
    </source>
</reference>
<evidence type="ECO:0000313" key="3">
    <source>
        <dbReference type="Proteomes" id="UP000231259"/>
    </source>
</evidence>
<dbReference type="EMBL" id="AWWI01000126">
    <property type="protein sequence ID" value="PIL18292.1"/>
    <property type="molecule type" value="Genomic_DNA"/>
</dbReference>
<dbReference type="AlphaFoldDB" id="A0A2G8R9T7"/>
<gene>
    <name evidence="2" type="ORF">P775_20280</name>
</gene>
<dbReference type="Proteomes" id="UP000231259">
    <property type="component" value="Unassembled WGS sequence"/>
</dbReference>
<dbReference type="SUPFAM" id="SSF54909">
    <property type="entry name" value="Dimeric alpha+beta barrel"/>
    <property type="match status" value="1"/>
</dbReference>